<dbReference type="EMBL" id="LT607750">
    <property type="protein sequence ID" value="SCG47446.1"/>
    <property type="molecule type" value="Genomic_DNA"/>
</dbReference>
<dbReference type="GO" id="GO:0005975">
    <property type="term" value="P:carbohydrate metabolic process"/>
    <property type="evidence" value="ECO:0007669"/>
    <property type="project" value="InterPro"/>
</dbReference>
<dbReference type="InterPro" id="IPR008928">
    <property type="entry name" value="6-hairpin_glycosidase_sf"/>
</dbReference>
<feature type="domain" description="Mannosylglycerate hydrolase MGH1-like glycoside hydrolase" evidence="2">
    <location>
        <begin position="429"/>
        <end position="589"/>
    </location>
</feature>
<protein>
    <submittedName>
        <fullName evidence="3">Glycogen debranching enzyme (Alpha-1,6-glucosidase)</fullName>
    </submittedName>
</protein>
<accession>A0A1C5HN55</accession>
<name>A0A1C5HN55_9ACTN</name>
<evidence type="ECO:0000259" key="1">
    <source>
        <dbReference type="Pfam" id="PF14742"/>
    </source>
</evidence>
<dbReference type="InterPro" id="IPR054491">
    <property type="entry name" value="MGH1-like_GH"/>
</dbReference>
<gene>
    <name evidence="3" type="ORF">GA0070609_1926</name>
</gene>
<dbReference type="InterPro" id="IPR032856">
    <property type="entry name" value="GDE_N_bis"/>
</dbReference>
<dbReference type="AlphaFoldDB" id="A0A1C5HN55"/>
<organism evidence="3 4">
    <name type="scientific">Micromonospora echinaurantiaca</name>
    <dbReference type="NCBI Taxonomy" id="47857"/>
    <lineage>
        <taxon>Bacteria</taxon>
        <taxon>Bacillati</taxon>
        <taxon>Actinomycetota</taxon>
        <taxon>Actinomycetes</taxon>
        <taxon>Micromonosporales</taxon>
        <taxon>Micromonosporaceae</taxon>
        <taxon>Micromonospora</taxon>
    </lineage>
</organism>
<sequence length="678" mass="76578">MSEDLVRLLDGNTFVVSEESGDVDASPTIPTGLFSFDTRFLSRWILTVDGVRLSPLTIDDIEYFEARFFLVPVTSTPLTDPTVSVIRQRSIDGGLIERLTVVNHQATPVELGIRLDVGSDFADLFEIKDVRNKKGTYYARVENGCLRLGYERADFRRETVISSTVPAHVDENGLSYHVQIGPHAEWATELRVRTLGVHGRDIRESLEGRPVRRRTELRRDLERWLAEAPRLTCDCESLTRTYRRSLVDLAALRFTPLTMGGRTVPAAGLPWFMAVFGRDSILTSLQALPFAPDLAATTLRLLALTQGSVLDDFREEEPGKILHELRYGESIGFEEQPHSPYFGSADATPLYVVLLDEYERWSGDAETVRHLERAGRAALHWIDEYGDLLGDGYVRYQRRNERCGLDNQCWKDSWDSISYRDGTLPGLPRATCELQGYAYDAKRRGARLAREFWHDPVYADRLEREAAELKQRFNRDFWVADGEYYALALDADGRQVDALSSNIGHLLWSGIVDESRAGKIAEHLLGPRLFSGWGVRTLATGQSRYNPVGYHVGTVWPFDNSFIAWGLRRYGYDREAARIAEGIIDAADLFHGRLPEAFAGYDRELTRYPVHYPTACSPQAWSTGTPLLLLRTMLGMDPRGDHLVARPAVPVKVGRIELLDIPGRWGRADVFGRGRADR</sequence>
<dbReference type="Gene3D" id="1.50.10.10">
    <property type="match status" value="1"/>
</dbReference>
<dbReference type="RefSeq" id="WP_088993477.1">
    <property type="nucleotide sequence ID" value="NZ_LT607750.1"/>
</dbReference>
<proteinExistence type="predicted"/>
<dbReference type="Pfam" id="PF22422">
    <property type="entry name" value="MGH1-like_GH"/>
    <property type="match status" value="1"/>
</dbReference>
<keyword evidence="4" id="KW-1185">Reference proteome</keyword>
<evidence type="ECO:0000313" key="4">
    <source>
        <dbReference type="Proteomes" id="UP000198217"/>
    </source>
</evidence>
<dbReference type="Pfam" id="PF14742">
    <property type="entry name" value="GDE_N_bis"/>
    <property type="match status" value="1"/>
</dbReference>
<dbReference type="SUPFAM" id="SSF48208">
    <property type="entry name" value="Six-hairpin glycosidases"/>
    <property type="match status" value="1"/>
</dbReference>
<evidence type="ECO:0000313" key="3">
    <source>
        <dbReference type="EMBL" id="SCG47446.1"/>
    </source>
</evidence>
<dbReference type="InterPro" id="IPR012341">
    <property type="entry name" value="6hp_glycosidase-like_sf"/>
</dbReference>
<reference evidence="3 4" key="1">
    <citation type="submission" date="2016-06" db="EMBL/GenBank/DDBJ databases">
        <authorList>
            <person name="Kjaerup R.B."/>
            <person name="Dalgaard T.S."/>
            <person name="Juul-Madsen H.R."/>
        </authorList>
    </citation>
    <scope>NUCLEOTIDE SEQUENCE [LARGE SCALE GENOMIC DNA]</scope>
    <source>
        <strain evidence="3 4">DSM 43904</strain>
    </source>
</reference>
<dbReference type="Proteomes" id="UP000198217">
    <property type="component" value="Chromosome I"/>
</dbReference>
<evidence type="ECO:0000259" key="2">
    <source>
        <dbReference type="Pfam" id="PF22422"/>
    </source>
</evidence>
<feature type="domain" description="Putative glycogen debranching enzyme N-terminal" evidence="1">
    <location>
        <begin position="8"/>
        <end position="191"/>
    </location>
</feature>